<keyword evidence="2 4" id="KW-0697">Rotamase</keyword>
<evidence type="ECO:0000256" key="3">
    <source>
        <dbReference type="ARBA" id="ARBA00023235"/>
    </source>
</evidence>
<comment type="similarity">
    <text evidence="1 4">Belongs to the cyclophilin-type PPIase family.</text>
</comment>
<keyword evidence="4" id="KW-0732">Signal</keyword>
<evidence type="ECO:0000256" key="1">
    <source>
        <dbReference type="ARBA" id="ARBA00007365"/>
    </source>
</evidence>
<sequence length="292" mass="30262">MIKRFLIGLIALFGLVVGMNAAQAAKDEPAQTPAPVPSIVPPPATPDNILVLDLSTGGRVRIQLRPDVAPNHVERIKTLARRGFYDGVIFHRVIDGFMAQTGDPQGTGAGGSELPDIKAEFNRLPHVRGVVSMARADSEDSANSQFFIMFMPVIRLDGKYTAFGRVLDGMQYVDAIPRGEPPAEPASVIRAFIEADGERAPIPRSAQPPVPAPGQPAPATEAVAPATPPADEPAPVPAEPGAPGEAVDAATGQPVADAPVADAPDAATEAAPPAMDEAAPATPEPETASPQL</sequence>
<feature type="domain" description="PPIase cyclophilin-type" evidence="6">
    <location>
        <begin position="58"/>
        <end position="198"/>
    </location>
</feature>
<dbReference type="CDD" id="cd00317">
    <property type="entry name" value="cyclophilin"/>
    <property type="match status" value="1"/>
</dbReference>
<protein>
    <recommendedName>
        <fullName evidence="4">Peptidyl-prolyl cis-trans isomerase</fullName>
        <shortName evidence="4">PPIase</shortName>
        <ecNumber evidence="4">5.2.1.8</ecNumber>
    </recommendedName>
</protein>
<keyword evidence="8" id="KW-1185">Reference proteome</keyword>
<comment type="function">
    <text evidence="4">PPIases accelerate the folding of proteins. It catalyzes the cis-trans isomerization of proline imidic peptide bonds in oligopeptides.</text>
</comment>
<dbReference type="InterPro" id="IPR002130">
    <property type="entry name" value="Cyclophilin-type_PPIase_dom"/>
</dbReference>
<evidence type="ECO:0000256" key="5">
    <source>
        <dbReference type="SAM" id="MobiDB-lite"/>
    </source>
</evidence>
<evidence type="ECO:0000313" key="8">
    <source>
        <dbReference type="Proteomes" id="UP000018851"/>
    </source>
</evidence>
<feature type="compositionally biased region" description="Low complexity" evidence="5">
    <location>
        <begin position="241"/>
        <end position="292"/>
    </location>
</feature>
<evidence type="ECO:0000256" key="4">
    <source>
        <dbReference type="RuleBase" id="RU363019"/>
    </source>
</evidence>
<dbReference type="AlphaFoldDB" id="W0AIK4"/>
<evidence type="ECO:0000256" key="2">
    <source>
        <dbReference type="ARBA" id="ARBA00023110"/>
    </source>
</evidence>
<dbReference type="EC" id="5.2.1.8" evidence="4"/>
<dbReference type="STRING" id="1123269.NX02_22495"/>
<dbReference type="EMBL" id="CP006644">
    <property type="protein sequence ID" value="AHE56118.1"/>
    <property type="molecule type" value="Genomic_DNA"/>
</dbReference>
<comment type="catalytic activity">
    <reaction evidence="4">
        <text>[protein]-peptidylproline (omega=180) = [protein]-peptidylproline (omega=0)</text>
        <dbReference type="Rhea" id="RHEA:16237"/>
        <dbReference type="Rhea" id="RHEA-COMP:10747"/>
        <dbReference type="Rhea" id="RHEA-COMP:10748"/>
        <dbReference type="ChEBI" id="CHEBI:83833"/>
        <dbReference type="ChEBI" id="CHEBI:83834"/>
        <dbReference type="EC" id="5.2.1.8"/>
    </reaction>
</comment>
<dbReference type="Pfam" id="PF00160">
    <property type="entry name" value="Pro_isomerase"/>
    <property type="match status" value="1"/>
</dbReference>
<accession>W0AIK4</accession>
<dbReference type="PROSITE" id="PS50072">
    <property type="entry name" value="CSA_PPIASE_2"/>
    <property type="match status" value="1"/>
</dbReference>
<dbReference type="KEGG" id="ssan:NX02_22495"/>
<reference evidence="7 8" key="1">
    <citation type="submission" date="2013-07" db="EMBL/GenBank/DDBJ databases">
        <title>Completed genome of Sphingomonas sanxanigenens NX02.</title>
        <authorList>
            <person name="Ma T."/>
            <person name="Huang H."/>
            <person name="Wu M."/>
            <person name="Li X."/>
            <person name="Li G."/>
        </authorList>
    </citation>
    <scope>NUCLEOTIDE SEQUENCE [LARGE SCALE GENOMIC DNA]</scope>
    <source>
        <strain evidence="7 8">NX02</strain>
    </source>
</reference>
<feature type="chain" id="PRO_5006531262" description="Peptidyl-prolyl cis-trans isomerase" evidence="4">
    <location>
        <begin position="25"/>
        <end position="292"/>
    </location>
</feature>
<dbReference type="InterPro" id="IPR029000">
    <property type="entry name" value="Cyclophilin-like_dom_sf"/>
</dbReference>
<dbReference type="InterPro" id="IPR020892">
    <property type="entry name" value="Cyclophilin-type_PPIase_CS"/>
</dbReference>
<dbReference type="PANTHER" id="PTHR45625">
    <property type="entry name" value="PEPTIDYL-PROLYL CIS-TRANS ISOMERASE-RELATED"/>
    <property type="match status" value="1"/>
</dbReference>
<proteinExistence type="inferred from homology"/>
<feature type="signal peptide" evidence="4">
    <location>
        <begin position="1"/>
        <end position="24"/>
    </location>
</feature>
<gene>
    <name evidence="7" type="ORF">NX02_22495</name>
</gene>
<dbReference type="HOGENOM" id="CLU_012062_16_6_5"/>
<dbReference type="Proteomes" id="UP000018851">
    <property type="component" value="Chromosome"/>
</dbReference>
<dbReference type="PROSITE" id="PS00170">
    <property type="entry name" value="CSA_PPIASE_1"/>
    <property type="match status" value="1"/>
</dbReference>
<evidence type="ECO:0000313" key="7">
    <source>
        <dbReference type="EMBL" id="AHE56118.1"/>
    </source>
</evidence>
<dbReference type="PANTHER" id="PTHR45625:SF4">
    <property type="entry name" value="PEPTIDYLPROLYL ISOMERASE DOMAIN AND WD REPEAT-CONTAINING PROTEIN 1"/>
    <property type="match status" value="1"/>
</dbReference>
<dbReference type="InterPro" id="IPR044666">
    <property type="entry name" value="Cyclophilin_A-like"/>
</dbReference>
<feature type="region of interest" description="Disordered" evidence="5">
    <location>
        <begin position="201"/>
        <end position="292"/>
    </location>
</feature>
<feature type="compositionally biased region" description="Pro residues" evidence="5">
    <location>
        <begin position="226"/>
        <end position="240"/>
    </location>
</feature>
<keyword evidence="3 4" id="KW-0413">Isomerase</keyword>
<evidence type="ECO:0000259" key="6">
    <source>
        <dbReference type="PROSITE" id="PS50072"/>
    </source>
</evidence>
<dbReference type="GO" id="GO:0006457">
    <property type="term" value="P:protein folding"/>
    <property type="evidence" value="ECO:0007669"/>
    <property type="project" value="InterPro"/>
</dbReference>
<dbReference type="Gene3D" id="2.40.100.10">
    <property type="entry name" value="Cyclophilin-like"/>
    <property type="match status" value="1"/>
</dbReference>
<organism evidence="7 8">
    <name type="scientific">Sphingomonas sanxanigenens DSM 19645 = NX02</name>
    <dbReference type="NCBI Taxonomy" id="1123269"/>
    <lineage>
        <taxon>Bacteria</taxon>
        <taxon>Pseudomonadati</taxon>
        <taxon>Pseudomonadota</taxon>
        <taxon>Alphaproteobacteria</taxon>
        <taxon>Sphingomonadales</taxon>
        <taxon>Sphingomonadaceae</taxon>
        <taxon>Sphingomonas</taxon>
    </lineage>
</organism>
<name>W0AIK4_9SPHN</name>
<dbReference type="GO" id="GO:0003755">
    <property type="term" value="F:peptidyl-prolyl cis-trans isomerase activity"/>
    <property type="evidence" value="ECO:0007669"/>
    <property type="project" value="UniProtKB-UniRule"/>
</dbReference>
<dbReference type="SUPFAM" id="SSF50891">
    <property type="entry name" value="Cyclophilin-like"/>
    <property type="match status" value="1"/>
</dbReference>
<feature type="compositionally biased region" description="Pro residues" evidence="5">
    <location>
        <begin position="206"/>
        <end position="216"/>
    </location>
</feature>
<dbReference type="eggNOG" id="COG0652">
    <property type="taxonomic scope" value="Bacteria"/>
</dbReference>
<dbReference type="PATRIC" id="fig|1123269.5.peg.4398"/>
<dbReference type="PRINTS" id="PR00153">
    <property type="entry name" value="CSAPPISMRASE"/>
</dbReference>